<evidence type="ECO:0000313" key="1">
    <source>
        <dbReference type="EMBL" id="QIP37495.1"/>
    </source>
</evidence>
<sequence>MRVGLATEDRRRSRATFRTKVVGALAAMLVLPIAAGLTTAGTAAAAPAPAQAAPAVTQNPTGAAVTKVDWLSERRVALWVNSPAMGAPIQVQILLARDWNVNPSASFPSVWMLDGLRATDNENAWTYETDAESFYADKNVNVILPVGGQSSFYSDWLEPDNGKNYQWETFLTKELPPILEKDWRTTQTRGVVGLSMGGTSAMFLTARNPGFFKFAASLSGILTTTSLGMPQAIQFAMTDAGGYNSAAMWGPPSNAQWAAHDPYALAEKLKGVSLYVSSGSGTTGPYDQPSGIPGVSTNYAGMGLEILARLTSQTFATKLNQLGIPAQVNYRPSGTHSWPYWQFELHQLWPQLANAIGVEVEKPACGTSGEIGATAAANGWIGDCITPEYSVAGGLAQDFRNGRIYFTSGTGAQPVAGRIAGAYMNTGAAAGPLGFPRTPELGTPDGRGRFNHFQNGSIYWTPQTGAHPVSGDILAEWSAQGWEGGPLGYPTADEIATPGKPGKVQGFEIGAMYSSANGTHAVLGMIMGKYGELGWENGWLGFPKSNEVPIKDNGRFTEFEGGNIYWSPGTGAWSVENGPLFDGWKSVGYEGGRLGFPISDKFDIPGGVQQNFQFGYITVIGDKTEVH</sequence>
<gene>
    <name evidence="1" type="ORF">G9444_0251</name>
</gene>
<dbReference type="PANTHER" id="PTHR48098:SF1">
    <property type="entry name" value="DIACYLGLYCEROL ACYLTRANSFERASE_MYCOLYLTRANSFERASE AG85A"/>
    <property type="match status" value="1"/>
</dbReference>
<organism evidence="1 2">
    <name type="scientific">Rhodococcus erythropolis</name>
    <name type="common">Arthrobacter picolinophilus</name>
    <dbReference type="NCBI Taxonomy" id="1833"/>
    <lineage>
        <taxon>Bacteria</taxon>
        <taxon>Bacillati</taxon>
        <taxon>Actinomycetota</taxon>
        <taxon>Actinomycetes</taxon>
        <taxon>Mycobacteriales</taxon>
        <taxon>Nocardiaceae</taxon>
        <taxon>Rhodococcus</taxon>
        <taxon>Rhodococcus erythropolis group</taxon>
    </lineage>
</organism>
<dbReference type="Pfam" id="PF08310">
    <property type="entry name" value="LGFP"/>
    <property type="match status" value="4"/>
</dbReference>
<dbReference type="GO" id="GO:0016747">
    <property type="term" value="F:acyltransferase activity, transferring groups other than amino-acyl groups"/>
    <property type="evidence" value="ECO:0007669"/>
    <property type="project" value="TreeGrafter"/>
</dbReference>
<dbReference type="EMBL" id="CP050124">
    <property type="protein sequence ID" value="QIP37495.1"/>
    <property type="molecule type" value="Genomic_DNA"/>
</dbReference>
<reference evidence="1 2" key="1">
    <citation type="submission" date="2020-03" db="EMBL/GenBank/DDBJ databases">
        <title>Screen low temperature-resistant strains for efficient degradation of petroleum hydrocarbons under the low temperature.</title>
        <authorList>
            <person name="Wang Y."/>
            <person name="Chen J."/>
        </authorList>
    </citation>
    <scope>NUCLEOTIDE SEQUENCE [LARGE SCALE GENOMIC DNA]</scope>
    <source>
        <strain evidence="1 2">KB1</strain>
    </source>
</reference>
<evidence type="ECO:0000313" key="2">
    <source>
        <dbReference type="Proteomes" id="UP000502345"/>
    </source>
</evidence>
<dbReference type="Proteomes" id="UP000502345">
    <property type="component" value="Chromosome"/>
</dbReference>
<dbReference type="Gene3D" id="3.40.50.1820">
    <property type="entry name" value="alpha/beta hydrolase"/>
    <property type="match status" value="1"/>
</dbReference>
<dbReference type="AlphaFoldDB" id="A0A6G9CKE3"/>
<dbReference type="InterPro" id="IPR050583">
    <property type="entry name" value="Mycobacterial_A85_antigen"/>
</dbReference>
<protein>
    <submittedName>
        <fullName evidence="1">S-formylglutathione hydrolase FrmB</fullName>
    </submittedName>
</protein>
<dbReference type="InterPro" id="IPR013207">
    <property type="entry name" value="LGFP"/>
</dbReference>
<proteinExistence type="predicted"/>
<dbReference type="InterPro" id="IPR000801">
    <property type="entry name" value="Esterase-like"/>
</dbReference>
<dbReference type="PANTHER" id="PTHR48098">
    <property type="entry name" value="ENTEROCHELIN ESTERASE-RELATED"/>
    <property type="match status" value="1"/>
</dbReference>
<dbReference type="RefSeq" id="WP_019746407.1">
    <property type="nucleotide sequence ID" value="NZ_CP050124.1"/>
</dbReference>
<dbReference type="GO" id="GO:0016787">
    <property type="term" value="F:hydrolase activity"/>
    <property type="evidence" value="ECO:0007669"/>
    <property type="project" value="UniProtKB-KW"/>
</dbReference>
<name>A0A6G9CKE3_RHOER</name>
<keyword evidence="1" id="KW-0378">Hydrolase</keyword>
<dbReference type="Pfam" id="PF00756">
    <property type="entry name" value="Esterase"/>
    <property type="match status" value="1"/>
</dbReference>
<dbReference type="SUPFAM" id="SSF53474">
    <property type="entry name" value="alpha/beta-Hydrolases"/>
    <property type="match status" value="1"/>
</dbReference>
<accession>A0A6G9CKE3</accession>
<dbReference type="InterPro" id="IPR029058">
    <property type="entry name" value="AB_hydrolase_fold"/>
</dbReference>